<dbReference type="OrthoDB" id="3046524at2759"/>
<protein>
    <submittedName>
        <fullName evidence="1">Uncharacterized protein</fullName>
    </submittedName>
</protein>
<dbReference type="EMBL" id="KN831966">
    <property type="protein sequence ID" value="KIO05557.1"/>
    <property type="molecule type" value="Genomic_DNA"/>
</dbReference>
<accession>A0A0C3K7H0</accession>
<organism evidence="1 2">
    <name type="scientific">Pisolithus tinctorius Marx 270</name>
    <dbReference type="NCBI Taxonomy" id="870435"/>
    <lineage>
        <taxon>Eukaryota</taxon>
        <taxon>Fungi</taxon>
        <taxon>Dikarya</taxon>
        <taxon>Basidiomycota</taxon>
        <taxon>Agaricomycotina</taxon>
        <taxon>Agaricomycetes</taxon>
        <taxon>Agaricomycetidae</taxon>
        <taxon>Boletales</taxon>
        <taxon>Sclerodermatineae</taxon>
        <taxon>Pisolithaceae</taxon>
        <taxon>Pisolithus</taxon>
    </lineage>
</organism>
<gene>
    <name evidence="1" type="ORF">M404DRAFT_140936</name>
</gene>
<feature type="non-terminal residue" evidence="1">
    <location>
        <position position="1"/>
    </location>
</feature>
<dbReference type="Proteomes" id="UP000054217">
    <property type="component" value="Unassembled WGS sequence"/>
</dbReference>
<reference evidence="2" key="2">
    <citation type="submission" date="2015-01" db="EMBL/GenBank/DDBJ databases">
        <title>Evolutionary Origins and Diversification of the Mycorrhizal Mutualists.</title>
        <authorList>
            <consortium name="DOE Joint Genome Institute"/>
            <consortium name="Mycorrhizal Genomics Consortium"/>
            <person name="Kohler A."/>
            <person name="Kuo A."/>
            <person name="Nagy L.G."/>
            <person name="Floudas D."/>
            <person name="Copeland A."/>
            <person name="Barry K.W."/>
            <person name="Cichocki N."/>
            <person name="Veneault-Fourrey C."/>
            <person name="LaButti K."/>
            <person name="Lindquist E.A."/>
            <person name="Lipzen A."/>
            <person name="Lundell T."/>
            <person name="Morin E."/>
            <person name="Murat C."/>
            <person name="Riley R."/>
            <person name="Ohm R."/>
            <person name="Sun H."/>
            <person name="Tunlid A."/>
            <person name="Henrissat B."/>
            <person name="Grigoriev I.V."/>
            <person name="Hibbett D.S."/>
            <person name="Martin F."/>
        </authorList>
    </citation>
    <scope>NUCLEOTIDE SEQUENCE [LARGE SCALE GENOMIC DNA]</scope>
    <source>
        <strain evidence="2">Marx 270</strain>
    </source>
</reference>
<proteinExistence type="predicted"/>
<dbReference type="AlphaFoldDB" id="A0A0C3K7H0"/>
<name>A0A0C3K7H0_PISTI</name>
<reference evidence="1 2" key="1">
    <citation type="submission" date="2014-04" db="EMBL/GenBank/DDBJ databases">
        <authorList>
            <consortium name="DOE Joint Genome Institute"/>
            <person name="Kuo A."/>
            <person name="Kohler A."/>
            <person name="Costa M.D."/>
            <person name="Nagy L.G."/>
            <person name="Floudas D."/>
            <person name="Copeland A."/>
            <person name="Barry K.W."/>
            <person name="Cichocki N."/>
            <person name="Veneault-Fourrey C."/>
            <person name="LaButti K."/>
            <person name="Lindquist E.A."/>
            <person name="Lipzen A."/>
            <person name="Lundell T."/>
            <person name="Morin E."/>
            <person name="Murat C."/>
            <person name="Sun H."/>
            <person name="Tunlid A."/>
            <person name="Henrissat B."/>
            <person name="Grigoriev I.V."/>
            <person name="Hibbett D.S."/>
            <person name="Martin F."/>
            <person name="Nordberg H.P."/>
            <person name="Cantor M.N."/>
            <person name="Hua S.X."/>
        </authorList>
    </citation>
    <scope>NUCLEOTIDE SEQUENCE [LARGE SCALE GENOMIC DNA]</scope>
    <source>
        <strain evidence="1 2">Marx 270</strain>
    </source>
</reference>
<evidence type="ECO:0000313" key="2">
    <source>
        <dbReference type="Proteomes" id="UP000054217"/>
    </source>
</evidence>
<sequence length="185" mass="20711">ALKVMALGPECFKDCKQFLIVGIIVQLWGHQSPAVESNWVDLAITAGDREDASDGIVQSIGLNGDRNPGDEVTFLREVPRSPLASKLSQWYDNVRVIKDKLAVEVGKAEERLYVLDLVRLSPVTDGLDLFLGHREAGRGKVESEVFNQVQVELIFLWLHIKAMKPKQVEDFLDMLLMGLLISRVD</sequence>
<evidence type="ECO:0000313" key="1">
    <source>
        <dbReference type="EMBL" id="KIO05557.1"/>
    </source>
</evidence>
<keyword evidence="2" id="KW-1185">Reference proteome</keyword>
<dbReference type="HOGENOM" id="CLU_090544_0_1_1"/>
<dbReference type="InParanoid" id="A0A0C3K7H0"/>